<dbReference type="EMBL" id="CAJPEX010008045">
    <property type="protein sequence ID" value="CAG0924550.1"/>
    <property type="molecule type" value="Genomic_DNA"/>
</dbReference>
<feature type="domain" description="O-acyltransferase WSD1 C-terminal" evidence="2">
    <location>
        <begin position="425"/>
        <end position="543"/>
    </location>
</feature>
<keyword evidence="1" id="KW-1133">Transmembrane helix</keyword>
<keyword evidence="4" id="KW-1185">Reference proteome</keyword>
<keyword evidence="1" id="KW-0812">Transmembrane</keyword>
<evidence type="ECO:0000256" key="1">
    <source>
        <dbReference type="SAM" id="Phobius"/>
    </source>
</evidence>
<feature type="transmembrane region" description="Helical" evidence="1">
    <location>
        <begin position="74"/>
        <end position="98"/>
    </location>
</feature>
<dbReference type="PANTHER" id="PTHR31650">
    <property type="entry name" value="O-ACYLTRANSFERASE (WSD1-LIKE) FAMILY PROTEIN"/>
    <property type="match status" value="1"/>
</dbReference>
<dbReference type="PANTHER" id="PTHR31650:SF1">
    <property type="entry name" value="WAX ESTER SYNTHASE_DIACYLGLYCEROL ACYLTRANSFERASE 4-RELATED"/>
    <property type="match status" value="1"/>
</dbReference>
<evidence type="ECO:0000313" key="4">
    <source>
        <dbReference type="Proteomes" id="UP000678499"/>
    </source>
</evidence>
<dbReference type="OrthoDB" id="619536at2759"/>
<reference evidence="3" key="1">
    <citation type="submission" date="2020-11" db="EMBL/GenBank/DDBJ databases">
        <authorList>
            <person name="Tran Van P."/>
        </authorList>
    </citation>
    <scope>NUCLEOTIDE SEQUENCE</scope>
</reference>
<sequence>MEYLPVQDESRIECVMCIVNPRGKPRRFFLLYQSECPGNGRKEHRDIAKLESGSGCSEVNAESGANMFRTFTDVVAHTLCFVVFFVTFIPSLLFSMLWKMIVRVLLYLEYGSNAELMAACDAVSAHKPAPSKEGLINALFHIRGSIPLKEIRRRVSENLVCAQTVDGRSLYPRLMRCVQSKYGLYVWNQAETFDLHWHVDYFRDEAGTKVTYKNREDQLDVIQKIINAPMFDSKTSPWRVLLVNKEDGSDCILVLRCHHSMLDGGAAFMVVLPAVADQIKGSDGFGNIKPSSKVVRMRNKVLGMLCVPHIISRQLCLRDNNPLRSAANVEEPPSGKWCYWSDPIPLAKVTEVRKKTNVRFSAVLITCIGRAVTRYLKLPEVAKTFKGNAMISAYQAVSMWTPEDVPSLENKITGIATGITPNPSKNALEQLLEANENQEHWLRQEFLWGSYTFSNLTTNTVPHVIPEKFIIPWLLGGVTMFVSSAMGPSNFFTVNGNEVYSLTGIMPLPPTTCLGFIMLSYGDKLAVSVTGRKYAFPELEDLKKLDTMLHEEFDNVHNAIVAQD</sequence>
<dbReference type="Proteomes" id="UP000678499">
    <property type="component" value="Unassembled WGS sequence"/>
</dbReference>
<gene>
    <name evidence="3" type="ORF">NMOB1V02_LOCUS12005</name>
</gene>
<dbReference type="InterPro" id="IPR009721">
    <property type="entry name" value="O-acyltransferase_WSD1_C"/>
</dbReference>
<dbReference type="Pfam" id="PF06974">
    <property type="entry name" value="WS_DGAT_C"/>
    <property type="match status" value="1"/>
</dbReference>
<dbReference type="GO" id="GO:0005886">
    <property type="term" value="C:plasma membrane"/>
    <property type="evidence" value="ECO:0007669"/>
    <property type="project" value="TreeGrafter"/>
</dbReference>
<dbReference type="InterPro" id="IPR045034">
    <property type="entry name" value="O-acyltransferase_WSD1-like"/>
</dbReference>
<keyword evidence="1" id="KW-0472">Membrane</keyword>
<name>A0A7R9C1V0_9CRUS</name>
<dbReference type="GO" id="GO:0019432">
    <property type="term" value="P:triglyceride biosynthetic process"/>
    <property type="evidence" value="ECO:0007669"/>
    <property type="project" value="TreeGrafter"/>
</dbReference>
<accession>A0A7R9C1V0</accession>
<protein>
    <recommendedName>
        <fullName evidence="2">O-acyltransferase WSD1 C-terminal domain-containing protein</fullName>
    </recommendedName>
</protein>
<dbReference type="EMBL" id="OA890082">
    <property type="protein sequence ID" value="CAD7284398.1"/>
    <property type="molecule type" value="Genomic_DNA"/>
</dbReference>
<dbReference type="AlphaFoldDB" id="A0A7R9C1V0"/>
<proteinExistence type="predicted"/>
<organism evidence="3">
    <name type="scientific">Notodromas monacha</name>
    <dbReference type="NCBI Taxonomy" id="399045"/>
    <lineage>
        <taxon>Eukaryota</taxon>
        <taxon>Metazoa</taxon>
        <taxon>Ecdysozoa</taxon>
        <taxon>Arthropoda</taxon>
        <taxon>Crustacea</taxon>
        <taxon>Oligostraca</taxon>
        <taxon>Ostracoda</taxon>
        <taxon>Podocopa</taxon>
        <taxon>Podocopida</taxon>
        <taxon>Cypridocopina</taxon>
        <taxon>Cypridoidea</taxon>
        <taxon>Cyprididae</taxon>
        <taxon>Notodromas</taxon>
    </lineage>
</organism>
<evidence type="ECO:0000259" key="2">
    <source>
        <dbReference type="Pfam" id="PF06974"/>
    </source>
</evidence>
<dbReference type="GO" id="GO:0008374">
    <property type="term" value="F:O-acyltransferase activity"/>
    <property type="evidence" value="ECO:0007669"/>
    <property type="project" value="InterPro"/>
</dbReference>
<evidence type="ECO:0000313" key="3">
    <source>
        <dbReference type="EMBL" id="CAD7284398.1"/>
    </source>
</evidence>